<dbReference type="AlphaFoldDB" id="A0A165R8E7"/>
<dbReference type="PATRIC" id="fig|1590.201.peg.2636"/>
<name>A0A165R8E7_LACPN</name>
<dbReference type="EMBL" id="LUXM01000038">
    <property type="protein sequence ID" value="KZU92732.1"/>
    <property type="molecule type" value="Genomic_DNA"/>
</dbReference>
<organism evidence="1 2">
    <name type="scientific">Lactiplantibacillus plantarum</name>
    <name type="common">Lactobacillus plantarum</name>
    <dbReference type="NCBI Taxonomy" id="1590"/>
    <lineage>
        <taxon>Bacteria</taxon>
        <taxon>Bacillati</taxon>
        <taxon>Bacillota</taxon>
        <taxon>Bacilli</taxon>
        <taxon>Lactobacillales</taxon>
        <taxon>Lactobacillaceae</taxon>
        <taxon>Lactiplantibacillus</taxon>
    </lineage>
</organism>
<proteinExistence type="predicted"/>
<evidence type="ECO:0000313" key="2">
    <source>
        <dbReference type="Proteomes" id="UP000076882"/>
    </source>
</evidence>
<sequence length="71" mass="8220">MSNLKNSFCSSFIRIDFTIYHKYLKEITENGAYYQVAGQKLADGYVALYGTTPIQIRSLPTLNDTFEDEEW</sequence>
<comment type="caution">
    <text evidence="1">The sequence shown here is derived from an EMBL/GenBank/DDBJ whole genome shotgun (WGS) entry which is preliminary data.</text>
</comment>
<evidence type="ECO:0000313" key="1">
    <source>
        <dbReference type="EMBL" id="KZU92732.1"/>
    </source>
</evidence>
<gene>
    <name evidence="1" type="ORF">Lp19_2714</name>
</gene>
<dbReference type="Proteomes" id="UP000076882">
    <property type="component" value="Unassembled WGS sequence"/>
</dbReference>
<reference evidence="1 2" key="1">
    <citation type="submission" date="2016-03" db="EMBL/GenBank/DDBJ databases">
        <title>Comparative genomics of 54 Lactobacillus plantarum strains reveals genomic uncoupling from niche constraints.</title>
        <authorList>
            <person name="Martino M.E."/>
        </authorList>
    </citation>
    <scope>NUCLEOTIDE SEQUENCE [LARGE SCALE GENOMIC DNA]</scope>
    <source>
        <strain evidence="1 2">19.1</strain>
    </source>
</reference>
<accession>A0A165R8E7</accession>
<protein>
    <submittedName>
        <fullName evidence="1">Uncharacterized protein</fullName>
    </submittedName>
</protein>